<dbReference type="Gene3D" id="1.10.40.50">
    <property type="entry name" value="Probable gtpase engc, domain 3"/>
    <property type="match status" value="1"/>
</dbReference>
<evidence type="ECO:0000256" key="5">
    <source>
        <dbReference type="ARBA" id="ARBA00022741"/>
    </source>
</evidence>
<keyword evidence="9 10" id="KW-0342">GTP-binding</keyword>
<evidence type="ECO:0000256" key="3">
    <source>
        <dbReference type="ARBA" id="ARBA00022723"/>
    </source>
</evidence>
<evidence type="ECO:0000256" key="9">
    <source>
        <dbReference type="ARBA" id="ARBA00023134"/>
    </source>
</evidence>
<comment type="subcellular location">
    <subcellularLocation>
        <location evidence="10">Cytoplasm</location>
    </subcellularLocation>
</comment>
<organism evidence="13 14">
    <name type="scientific">Candidatus Odoribacter faecigallinarum</name>
    <dbReference type="NCBI Taxonomy" id="2838706"/>
    <lineage>
        <taxon>Bacteria</taxon>
        <taxon>Pseudomonadati</taxon>
        <taxon>Bacteroidota</taxon>
        <taxon>Bacteroidia</taxon>
        <taxon>Bacteroidales</taxon>
        <taxon>Odoribacteraceae</taxon>
        <taxon>Odoribacter</taxon>
    </lineage>
</organism>
<comment type="similarity">
    <text evidence="10">Belongs to the TRAFAC class YlqF/YawG GTPase family. RsgA subfamily.</text>
</comment>
<dbReference type="InterPro" id="IPR030378">
    <property type="entry name" value="G_CP_dom"/>
</dbReference>
<keyword evidence="7 10" id="KW-0862">Zinc</keyword>
<evidence type="ECO:0000259" key="12">
    <source>
        <dbReference type="PROSITE" id="PS51721"/>
    </source>
</evidence>
<dbReference type="Pfam" id="PF16745">
    <property type="entry name" value="RsgA_N"/>
    <property type="match status" value="1"/>
</dbReference>
<dbReference type="PANTHER" id="PTHR32120">
    <property type="entry name" value="SMALL RIBOSOMAL SUBUNIT BIOGENESIS GTPASE RSGA"/>
    <property type="match status" value="1"/>
</dbReference>
<dbReference type="NCBIfam" id="TIGR00157">
    <property type="entry name" value="ribosome small subunit-dependent GTPase A"/>
    <property type="match status" value="1"/>
</dbReference>
<dbReference type="SUPFAM" id="SSF52540">
    <property type="entry name" value="P-loop containing nucleoside triphosphate hydrolases"/>
    <property type="match status" value="1"/>
</dbReference>
<dbReference type="Proteomes" id="UP000824202">
    <property type="component" value="Unassembled WGS sequence"/>
</dbReference>
<comment type="function">
    <text evidence="10">One of several proteins that assist in the late maturation steps of the functional core of the 30S ribosomal subunit. Helps release RbfA from mature subunits. May play a role in the assembly of ribosomal proteins into the subunit. Circularly permuted GTPase that catalyzes slow GTP hydrolysis, GTPase activity is stimulated by the 30S ribosomal subunit.</text>
</comment>
<dbReference type="AlphaFoldDB" id="A0A9D1UYW0"/>
<dbReference type="GO" id="GO:0005525">
    <property type="term" value="F:GTP binding"/>
    <property type="evidence" value="ECO:0007669"/>
    <property type="project" value="UniProtKB-UniRule"/>
</dbReference>
<dbReference type="PROSITE" id="PS50936">
    <property type="entry name" value="ENGC_GTPASE"/>
    <property type="match status" value="1"/>
</dbReference>
<dbReference type="EC" id="3.6.1.-" evidence="10"/>
<dbReference type="EMBL" id="DXFT01000030">
    <property type="protein sequence ID" value="HIX02808.1"/>
    <property type="molecule type" value="Genomic_DNA"/>
</dbReference>
<sequence length="306" mass="33480">METGRVIKSTGSWYVVELPGERRVECRIRGKFRLEGMRTTNPVAVGDLVQVEEKEREYVIREIMPRKNYIIRKSTNLSKEAHILAANVDQALLVATVNHPVTSTVFIDRFLAGAEAYRIPVVLVFNKTDLYGEEDRALLAEWKGIYEQVGYVCLAVSAETGEGVEEVKALLAGKVTAVAGLSGVGKSSLLNRVEPGLGLKTAVISDAHDSGKHTTTFAEMFPLSGGGYVVDTPGVRSFGMVDMEKEEISHFFPEIFACAEGCRFYNCTHTHEPGCAVRAAVEAGEISASRYASYLSMLEGDGGKYR</sequence>
<name>A0A9D1UYW0_9BACT</name>
<proteinExistence type="inferred from homology"/>
<keyword evidence="5 10" id="KW-0547">Nucleotide-binding</keyword>
<keyword evidence="2 10" id="KW-0690">Ribosome biogenesis</keyword>
<evidence type="ECO:0000259" key="11">
    <source>
        <dbReference type="PROSITE" id="PS50936"/>
    </source>
</evidence>
<dbReference type="InterPro" id="IPR004881">
    <property type="entry name" value="Ribosome_biogen_GTPase_RsgA"/>
</dbReference>
<reference evidence="13" key="2">
    <citation type="submission" date="2021-04" db="EMBL/GenBank/DDBJ databases">
        <authorList>
            <person name="Gilroy R."/>
        </authorList>
    </citation>
    <scope>NUCLEOTIDE SEQUENCE</scope>
    <source>
        <strain evidence="13">23274</strain>
    </source>
</reference>
<evidence type="ECO:0000256" key="8">
    <source>
        <dbReference type="ARBA" id="ARBA00022884"/>
    </source>
</evidence>
<evidence type="ECO:0000256" key="10">
    <source>
        <dbReference type="HAMAP-Rule" id="MF_01820"/>
    </source>
</evidence>
<comment type="subunit">
    <text evidence="10">Monomer. Associates with 30S ribosomal subunit, binds 16S rRNA.</text>
</comment>
<dbReference type="HAMAP" id="MF_01820">
    <property type="entry name" value="GTPase_RsgA"/>
    <property type="match status" value="1"/>
</dbReference>
<dbReference type="Gene3D" id="2.40.50.140">
    <property type="entry name" value="Nucleic acid-binding proteins"/>
    <property type="match status" value="1"/>
</dbReference>
<keyword evidence="1 10" id="KW-0963">Cytoplasm</keyword>
<dbReference type="GO" id="GO:0003924">
    <property type="term" value="F:GTPase activity"/>
    <property type="evidence" value="ECO:0007669"/>
    <property type="project" value="UniProtKB-UniRule"/>
</dbReference>
<dbReference type="Gene3D" id="3.40.50.300">
    <property type="entry name" value="P-loop containing nucleotide triphosphate hydrolases"/>
    <property type="match status" value="1"/>
</dbReference>
<dbReference type="GO" id="GO:0005737">
    <property type="term" value="C:cytoplasm"/>
    <property type="evidence" value="ECO:0007669"/>
    <property type="project" value="UniProtKB-SubCell"/>
</dbReference>
<evidence type="ECO:0000256" key="6">
    <source>
        <dbReference type="ARBA" id="ARBA00022801"/>
    </source>
</evidence>
<keyword evidence="6 10" id="KW-0378">Hydrolase</keyword>
<dbReference type="PANTHER" id="PTHR32120:SF11">
    <property type="entry name" value="SMALL RIBOSOMAL SUBUNIT BIOGENESIS GTPASE RSGA 1, MITOCHONDRIAL-RELATED"/>
    <property type="match status" value="1"/>
</dbReference>
<feature type="binding site" evidence="10">
    <location>
        <position position="267"/>
    </location>
    <ligand>
        <name>Zn(2+)</name>
        <dbReference type="ChEBI" id="CHEBI:29105"/>
    </ligand>
</feature>
<feature type="binding site" evidence="10">
    <location>
        <position position="269"/>
    </location>
    <ligand>
        <name>Zn(2+)</name>
        <dbReference type="ChEBI" id="CHEBI:29105"/>
    </ligand>
</feature>
<dbReference type="InterPro" id="IPR031944">
    <property type="entry name" value="RsgA_N"/>
</dbReference>
<feature type="binding site" evidence="10">
    <location>
        <position position="262"/>
    </location>
    <ligand>
        <name>Zn(2+)</name>
        <dbReference type="ChEBI" id="CHEBI:29105"/>
    </ligand>
</feature>
<comment type="cofactor">
    <cofactor evidence="10">
        <name>Zn(2+)</name>
        <dbReference type="ChEBI" id="CHEBI:29105"/>
    </cofactor>
    <text evidence="10">Binds 1 zinc ion per subunit.</text>
</comment>
<keyword evidence="3 10" id="KW-0479">Metal-binding</keyword>
<feature type="binding site" evidence="10">
    <location>
        <begin position="180"/>
        <end position="188"/>
    </location>
    <ligand>
        <name>GTP</name>
        <dbReference type="ChEBI" id="CHEBI:37565"/>
    </ligand>
</feature>
<comment type="caution">
    <text evidence="13">The sequence shown here is derived from an EMBL/GenBank/DDBJ whole genome shotgun (WGS) entry which is preliminary data.</text>
</comment>
<feature type="binding site" evidence="10">
    <location>
        <begin position="126"/>
        <end position="129"/>
    </location>
    <ligand>
        <name>GTP</name>
        <dbReference type="ChEBI" id="CHEBI:37565"/>
    </ligand>
</feature>
<feature type="domain" description="CP-type G" evidence="12">
    <location>
        <begin position="67"/>
        <end position="238"/>
    </location>
</feature>
<dbReference type="SUPFAM" id="SSF50249">
    <property type="entry name" value="Nucleic acid-binding proteins"/>
    <property type="match status" value="1"/>
</dbReference>
<dbReference type="InterPro" id="IPR010914">
    <property type="entry name" value="RsgA_GTPase_dom"/>
</dbReference>
<keyword evidence="8 10" id="KW-0694">RNA-binding</keyword>
<accession>A0A9D1UYW0</accession>
<evidence type="ECO:0000256" key="4">
    <source>
        <dbReference type="ARBA" id="ARBA00022730"/>
    </source>
</evidence>
<dbReference type="GO" id="GO:0046872">
    <property type="term" value="F:metal ion binding"/>
    <property type="evidence" value="ECO:0007669"/>
    <property type="project" value="UniProtKB-KW"/>
</dbReference>
<dbReference type="Pfam" id="PF03193">
    <property type="entry name" value="RsgA_GTPase"/>
    <property type="match status" value="1"/>
</dbReference>
<dbReference type="InterPro" id="IPR012340">
    <property type="entry name" value="NA-bd_OB-fold"/>
</dbReference>
<feature type="binding site" evidence="10">
    <location>
        <position position="275"/>
    </location>
    <ligand>
        <name>Zn(2+)</name>
        <dbReference type="ChEBI" id="CHEBI:29105"/>
    </ligand>
</feature>
<gene>
    <name evidence="10 13" type="primary">rsgA</name>
    <name evidence="13" type="ORF">H9863_01665</name>
</gene>
<dbReference type="InterPro" id="IPR027417">
    <property type="entry name" value="P-loop_NTPase"/>
</dbReference>
<evidence type="ECO:0000256" key="1">
    <source>
        <dbReference type="ARBA" id="ARBA00022490"/>
    </source>
</evidence>
<evidence type="ECO:0000313" key="13">
    <source>
        <dbReference type="EMBL" id="HIX02808.1"/>
    </source>
</evidence>
<evidence type="ECO:0000256" key="7">
    <source>
        <dbReference type="ARBA" id="ARBA00022833"/>
    </source>
</evidence>
<evidence type="ECO:0000313" key="14">
    <source>
        <dbReference type="Proteomes" id="UP000824202"/>
    </source>
</evidence>
<dbReference type="PROSITE" id="PS51721">
    <property type="entry name" value="G_CP"/>
    <property type="match status" value="1"/>
</dbReference>
<evidence type="ECO:0000256" key="2">
    <source>
        <dbReference type="ARBA" id="ARBA00022517"/>
    </source>
</evidence>
<dbReference type="GO" id="GO:0042274">
    <property type="term" value="P:ribosomal small subunit biogenesis"/>
    <property type="evidence" value="ECO:0007669"/>
    <property type="project" value="UniProtKB-UniRule"/>
</dbReference>
<reference evidence="13" key="1">
    <citation type="journal article" date="2021" name="PeerJ">
        <title>Extensive microbial diversity within the chicken gut microbiome revealed by metagenomics and culture.</title>
        <authorList>
            <person name="Gilroy R."/>
            <person name="Ravi A."/>
            <person name="Getino M."/>
            <person name="Pursley I."/>
            <person name="Horton D.L."/>
            <person name="Alikhan N.F."/>
            <person name="Baker D."/>
            <person name="Gharbi K."/>
            <person name="Hall N."/>
            <person name="Watson M."/>
            <person name="Adriaenssens E.M."/>
            <person name="Foster-Nyarko E."/>
            <person name="Jarju S."/>
            <person name="Secka A."/>
            <person name="Antonio M."/>
            <person name="Oren A."/>
            <person name="Chaudhuri R.R."/>
            <person name="La Ragione R."/>
            <person name="Hildebrand F."/>
            <person name="Pallen M.J."/>
        </authorList>
    </citation>
    <scope>NUCLEOTIDE SEQUENCE</scope>
    <source>
        <strain evidence="13">23274</strain>
    </source>
</reference>
<keyword evidence="4 10" id="KW-0699">rRNA-binding</keyword>
<protein>
    <recommendedName>
        <fullName evidence="10">Small ribosomal subunit biogenesis GTPase RsgA</fullName>
        <ecNumber evidence="10">3.6.1.-</ecNumber>
    </recommendedName>
</protein>
<dbReference type="CDD" id="cd01854">
    <property type="entry name" value="YjeQ_EngC"/>
    <property type="match status" value="1"/>
</dbReference>
<feature type="domain" description="EngC GTPase" evidence="11">
    <location>
        <begin position="86"/>
        <end position="236"/>
    </location>
</feature>
<dbReference type="GO" id="GO:0019843">
    <property type="term" value="F:rRNA binding"/>
    <property type="evidence" value="ECO:0007669"/>
    <property type="project" value="UniProtKB-KW"/>
</dbReference>
<dbReference type="CDD" id="cd04466">
    <property type="entry name" value="S1_YloQ_GTPase"/>
    <property type="match status" value="1"/>
</dbReference>